<dbReference type="EMBL" id="CAFAAC010000052">
    <property type="protein sequence ID" value="CAB4789304.1"/>
    <property type="molecule type" value="Genomic_DNA"/>
</dbReference>
<name>A0A6J7FYA2_9ZZZZ</name>
<gene>
    <name evidence="2" type="ORF">UFOPK2967_00817</name>
    <name evidence="3" type="ORF">UFOPK3587_00455</name>
    <name evidence="4" type="ORF">UFOPK3984_00603</name>
    <name evidence="5" type="ORF">UFOPK4114_00498</name>
</gene>
<sequence>MINVFFAEWRKLRRPTLFFGTMGAVMAVTALVTSLLFLLLDSPRGNAREGRMISRQTLELAHGVSIGFSSAAGLLGLVALCVFASQTAQEYTYGTLRNLLVRQPRRLTLLFGKFVAMKSFALITVVVSAIVAISLAFALSGKANINTAAWTTSDARWSLIQTFINVFISVVAYGTVGMILGILFRSPIPAISLGVAWLLIVENIISATVKNSGKWMPGQAMTTIASGGDINSSYLHAIGLVAIYLTIGSIAVAVLFRRRDVAN</sequence>
<reference evidence="3" key="1">
    <citation type="submission" date="2020-05" db="EMBL/GenBank/DDBJ databases">
        <authorList>
            <person name="Chiriac C."/>
            <person name="Salcher M."/>
            <person name="Ghai R."/>
            <person name="Kavagutti S V."/>
        </authorList>
    </citation>
    <scope>NUCLEOTIDE SEQUENCE</scope>
</reference>
<evidence type="ECO:0000256" key="1">
    <source>
        <dbReference type="SAM" id="Phobius"/>
    </source>
</evidence>
<evidence type="ECO:0000313" key="2">
    <source>
        <dbReference type="EMBL" id="CAB4789304.1"/>
    </source>
</evidence>
<dbReference type="AlphaFoldDB" id="A0A6J7FYA2"/>
<evidence type="ECO:0000313" key="5">
    <source>
        <dbReference type="EMBL" id="CAB5015216.1"/>
    </source>
</evidence>
<evidence type="ECO:0000313" key="3">
    <source>
        <dbReference type="EMBL" id="CAB4900617.1"/>
    </source>
</evidence>
<dbReference type="PANTHER" id="PTHR37305">
    <property type="entry name" value="INTEGRAL MEMBRANE PROTEIN-RELATED"/>
    <property type="match status" value="1"/>
</dbReference>
<dbReference type="Pfam" id="PF12730">
    <property type="entry name" value="ABC2_membrane_4"/>
    <property type="match status" value="1"/>
</dbReference>
<feature type="transmembrane region" description="Helical" evidence="1">
    <location>
        <begin position="234"/>
        <end position="256"/>
    </location>
</feature>
<feature type="transmembrane region" description="Helical" evidence="1">
    <location>
        <begin position="159"/>
        <end position="183"/>
    </location>
</feature>
<keyword evidence="1" id="KW-0812">Transmembrane</keyword>
<proteinExistence type="predicted"/>
<feature type="transmembrane region" description="Helical" evidence="1">
    <location>
        <begin position="115"/>
        <end position="139"/>
    </location>
</feature>
<dbReference type="EMBL" id="CAFBOP010000017">
    <property type="protein sequence ID" value="CAB4984459.1"/>
    <property type="molecule type" value="Genomic_DNA"/>
</dbReference>
<dbReference type="EMBL" id="CAFBPP010000013">
    <property type="protein sequence ID" value="CAB5015216.1"/>
    <property type="molecule type" value="Genomic_DNA"/>
</dbReference>
<organism evidence="3">
    <name type="scientific">freshwater metagenome</name>
    <dbReference type="NCBI Taxonomy" id="449393"/>
    <lineage>
        <taxon>unclassified sequences</taxon>
        <taxon>metagenomes</taxon>
        <taxon>ecological metagenomes</taxon>
    </lineage>
</organism>
<keyword evidence="1" id="KW-1133">Transmembrane helix</keyword>
<dbReference type="EMBL" id="CAFBMN010000013">
    <property type="protein sequence ID" value="CAB4900617.1"/>
    <property type="molecule type" value="Genomic_DNA"/>
</dbReference>
<protein>
    <submittedName>
        <fullName evidence="3">Unannotated protein</fullName>
    </submittedName>
</protein>
<evidence type="ECO:0000313" key="4">
    <source>
        <dbReference type="EMBL" id="CAB4984459.1"/>
    </source>
</evidence>
<dbReference type="PANTHER" id="PTHR37305:SF1">
    <property type="entry name" value="MEMBRANE PROTEIN"/>
    <property type="match status" value="1"/>
</dbReference>
<feature type="transmembrane region" description="Helical" evidence="1">
    <location>
        <begin position="17"/>
        <end position="40"/>
    </location>
</feature>
<accession>A0A6J7FYA2</accession>
<feature type="transmembrane region" description="Helical" evidence="1">
    <location>
        <begin position="60"/>
        <end position="83"/>
    </location>
</feature>
<keyword evidence="1" id="KW-0472">Membrane</keyword>